<comment type="subcellular location">
    <subcellularLocation>
        <location evidence="1">Membrane</location>
        <topology evidence="1">Multi-pass membrane protein</topology>
    </subcellularLocation>
</comment>
<dbReference type="PANTHER" id="PTHR11266:SF18">
    <property type="entry name" value="OS12G0508100 PROTEIN"/>
    <property type="match status" value="1"/>
</dbReference>
<dbReference type="GO" id="GO:0016020">
    <property type="term" value="C:membrane"/>
    <property type="evidence" value="ECO:0007669"/>
    <property type="project" value="UniProtKB-SubCell"/>
</dbReference>
<evidence type="ECO:0000313" key="7">
    <source>
        <dbReference type="EnsemblPlants" id="Kaladp0040s0257.1.v1.1"/>
    </source>
</evidence>
<keyword evidence="8" id="KW-1185">Reference proteome</keyword>
<name>A0A7N0TNT1_KALFE</name>
<evidence type="ECO:0000256" key="5">
    <source>
        <dbReference type="ARBA" id="ARBA00023136"/>
    </source>
</evidence>
<protein>
    <submittedName>
        <fullName evidence="7">Uncharacterized protein</fullName>
    </submittedName>
</protein>
<dbReference type="PANTHER" id="PTHR11266">
    <property type="entry name" value="PEROXISOMAL MEMBRANE PROTEIN 2, PXMP2 MPV17"/>
    <property type="match status" value="1"/>
</dbReference>
<feature type="transmembrane region" description="Helical" evidence="6">
    <location>
        <begin position="129"/>
        <end position="145"/>
    </location>
</feature>
<proteinExistence type="inferred from homology"/>
<evidence type="ECO:0000313" key="8">
    <source>
        <dbReference type="Proteomes" id="UP000594263"/>
    </source>
</evidence>
<evidence type="ECO:0000256" key="6">
    <source>
        <dbReference type="RuleBase" id="RU363053"/>
    </source>
</evidence>
<dbReference type="Gramene" id="Kaladp0040s0257.1.v1.1">
    <property type="protein sequence ID" value="Kaladp0040s0257.1.v1.1"/>
    <property type="gene ID" value="Kaladp0040s0257.v1.1"/>
</dbReference>
<comment type="similarity">
    <text evidence="2 6">Belongs to the peroxisomal membrane protein PXMP2/4 family.</text>
</comment>
<dbReference type="Pfam" id="PF04117">
    <property type="entry name" value="Mpv17_PMP22"/>
    <property type="match status" value="1"/>
</dbReference>
<evidence type="ECO:0000256" key="1">
    <source>
        <dbReference type="ARBA" id="ARBA00004141"/>
    </source>
</evidence>
<dbReference type="GO" id="GO:0005737">
    <property type="term" value="C:cytoplasm"/>
    <property type="evidence" value="ECO:0007669"/>
    <property type="project" value="TreeGrafter"/>
</dbReference>
<keyword evidence="4 6" id="KW-1133">Transmembrane helix</keyword>
<dbReference type="OMA" id="YVNINYV"/>
<evidence type="ECO:0000256" key="3">
    <source>
        <dbReference type="ARBA" id="ARBA00022692"/>
    </source>
</evidence>
<accession>A0A7N0TNT1</accession>
<keyword evidence="3 6" id="KW-0812">Transmembrane</keyword>
<reference evidence="7" key="1">
    <citation type="submission" date="2021-01" db="UniProtKB">
        <authorList>
            <consortium name="EnsemblPlants"/>
        </authorList>
    </citation>
    <scope>IDENTIFICATION</scope>
</reference>
<organism evidence="7 8">
    <name type="scientific">Kalanchoe fedtschenkoi</name>
    <name type="common">Lavender scallops</name>
    <name type="synonym">South American air plant</name>
    <dbReference type="NCBI Taxonomy" id="63787"/>
    <lineage>
        <taxon>Eukaryota</taxon>
        <taxon>Viridiplantae</taxon>
        <taxon>Streptophyta</taxon>
        <taxon>Embryophyta</taxon>
        <taxon>Tracheophyta</taxon>
        <taxon>Spermatophyta</taxon>
        <taxon>Magnoliopsida</taxon>
        <taxon>eudicotyledons</taxon>
        <taxon>Gunneridae</taxon>
        <taxon>Pentapetalae</taxon>
        <taxon>Saxifragales</taxon>
        <taxon>Crassulaceae</taxon>
        <taxon>Kalanchoe</taxon>
    </lineage>
</organism>
<dbReference type="AlphaFoldDB" id="A0A7N0TNT1"/>
<dbReference type="InterPro" id="IPR007248">
    <property type="entry name" value="Mpv17_PMP22"/>
</dbReference>
<dbReference type="EnsemblPlants" id="Kaladp0040s0257.1.v1.1">
    <property type="protein sequence ID" value="Kaladp0040s0257.1.v1.1"/>
    <property type="gene ID" value="Kaladp0040s0257.v1.1"/>
</dbReference>
<evidence type="ECO:0000256" key="4">
    <source>
        <dbReference type="ARBA" id="ARBA00022989"/>
    </source>
</evidence>
<keyword evidence="5 6" id="KW-0472">Membrane</keyword>
<sequence>MSGTAFLRSRCRSVVSRRRTLSDAVGAPVSGAAVNRTRLYGRLPQVVRRVRDSIDPSPPAFSTSVPKRTEGGGGGLVAWYLGMVKSRPVLTKSVTCSLIYGAADLSSQTIARTASEEPVPYDPLRTLRMAAYGMVVLGPTLHLWFGLMSRLCPKKDLLSTFKKMAMGQAIYGPIMTVVFFSYNAAAQGENGAEIIARLRRDLVPTLFSGVMYWPVCDFITFRFTPVHLQPLVSNGFSYLWTIYMTYMASRAKPAPVLAEC</sequence>
<dbReference type="Proteomes" id="UP000594263">
    <property type="component" value="Unplaced"/>
</dbReference>
<evidence type="ECO:0000256" key="2">
    <source>
        <dbReference type="ARBA" id="ARBA00006824"/>
    </source>
</evidence>
<feature type="transmembrane region" description="Helical" evidence="6">
    <location>
        <begin position="165"/>
        <end position="182"/>
    </location>
</feature>